<keyword evidence="1" id="KW-0472">Membrane</keyword>
<keyword evidence="3" id="KW-1185">Reference proteome</keyword>
<dbReference type="AlphaFoldDB" id="A0A223D567"/>
<organism evidence="2 3">
    <name type="scientific">Tumebacillus algifaecis</name>
    <dbReference type="NCBI Taxonomy" id="1214604"/>
    <lineage>
        <taxon>Bacteria</taxon>
        <taxon>Bacillati</taxon>
        <taxon>Bacillota</taxon>
        <taxon>Bacilli</taxon>
        <taxon>Bacillales</taxon>
        <taxon>Alicyclobacillaceae</taxon>
        <taxon>Tumebacillus</taxon>
    </lineage>
</organism>
<reference evidence="2 3" key="1">
    <citation type="journal article" date="2015" name="Int. J. Syst. Evol. Microbiol.">
        <title>Tumebacillus algifaecis sp. nov., isolated from decomposing algal scum.</title>
        <authorList>
            <person name="Wu Y.F."/>
            <person name="Zhang B."/>
            <person name="Xing P."/>
            <person name="Wu Q.L."/>
            <person name="Liu S.J."/>
        </authorList>
    </citation>
    <scope>NUCLEOTIDE SEQUENCE [LARGE SCALE GENOMIC DNA]</scope>
    <source>
        <strain evidence="2 3">THMBR28</strain>
    </source>
</reference>
<dbReference type="RefSeq" id="WP_094237834.1">
    <property type="nucleotide sequence ID" value="NZ_CP022657.1"/>
</dbReference>
<sequence>MAGKVSFPFGRAGGTERSYPIGAAQGYWPGMAAGFGYFGWAIAFLVLFFIGFVFWRVWGQVGPLVGGGFFW</sequence>
<evidence type="ECO:0000256" key="1">
    <source>
        <dbReference type="SAM" id="Phobius"/>
    </source>
</evidence>
<protein>
    <submittedName>
        <fullName evidence="2">Uncharacterized protein</fullName>
    </submittedName>
</protein>
<dbReference type="EMBL" id="CP022657">
    <property type="protein sequence ID" value="ASS76603.1"/>
    <property type="molecule type" value="Genomic_DNA"/>
</dbReference>
<feature type="transmembrane region" description="Helical" evidence="1">
    <location>
        <begin position="37"/>
        <end position="55"/>
    </location>
</feature>
<dbReference type="KEGG" id="tab:CIG75_17615"/>
<proteinExistence type="predicted"/>
<keyword evidence="1" id="KW-0812">Transmembrane</keyword>
<name>A0A223D567_9BACL</name>
<gene>
    <name evidence="2" type="ORF">CIG75_17615</name>
</gene>
<dbReference type="Proteomes" id="UP000214688">
    <property type="component" value="Chromosome"/>
</dbReference>
<accession>A0A223D567</accession>
<dbReference type="OrthoDB" id="2382266at2"/>
<evidence type="ECO:0000313" key="3">
    <source>
        <dbReference type="Proteomes" id="UP000214688"/>
    </source>
</evidence>
<evidence type="ECO:0000313" key="2">
    <source>
        <dbReference type="EMBL" id="ASS76603.1"/>
    </source>
</evidence>
<keyword evidence="1" id="KW-1133">Transmembrane helix</keyword>